<reference evidence="4 5" key="1">
    <citation type="submission" date="2006-02" db="EMBL/GenBank/DDBJ databases">
        <authorList>
            <person name="Amann R."/>
            <person name="Ferriera S."/>
            <person name="Johnson J."/>
            <person name="Kravitz S."/>
            <person name="Halpern A."/>
            <person name="Remington K."/>
            <person name="Beeson K."/>
            <person name="Tran B."/>
            <person name="Rogers Y.-H."/>
            <person name="Friedman R."/>
            <person name="Venter J.C."/>
        </authorList>
    </citation>
    <scope>NUCLEOTIDE SEQUENCE [LARGE SCALE GENOMIC DNA]</scope>
    <source>
        <strain evidence="4 5">DSM 3645</strain>
    </source>
</reference>
<name>A3ZSW0_9BACT</name>
<accession>A3ZSW0</accession>
<dbReference type="SUPFAM" id="SSF55729">
    <property type="entry name" value="Acyl-CoA N-acyltransferases (Nat)"/>
    <property type="match status" value="1"/>
</dbReference>
<dbReference type="Proteomes" id="UP000004358">
    <property type="component" value="Unassembled WGS sequence"/>
</dbReference>
<proteinExistence type="predicted"/>
<keyword evidence="2" id="KW-0012">Acyltransferase</keyword>
<dbReference type="PANTHER" id="PTHR43626:SF4">
    <property type="entry name" value="GCN5-RELATED N-ACETYLTRANSFERASE 2, CHLOROPLASTIC"/>
    <property type="match status" value="1"/>
</dbReference>
<sequence length="140" mass="15987">MSIRQVAALSEAQLVELTTLFQDLWWTPGRQLDGVRIAVENSSLVIGLVDDAAGDRLIGFCRVLTDYVYRAMLHDVVVDPAYRGQQLGRRLMDAVIEHPRLQNVDTITLACSADMIPFYRQFDFDQQESEIFTLRRKKIA</sequence>
<dbReference type="HOGENOM" id="CLU_086503_3_1_0"/>
<dbReference type="InterPro" id="IPR000182">
    <property type="entry name" value="GNAT_dom"/>
</dbReference>
<dbReference type="PROSITE" id="PS51186">
    <property type="entry name" value="GNAT"/>
    <property type="match status" value="1"/>
</dbReference>
<dbReference type="GO" id="GO:0008080">
    <property type="term" value="F:N-acetyltransferase activity"/>
    <property type="evidence" value="ECO:0007669"/>
    <property type="project" value="InterPro"/>
</dbReference>
<gene>
    <name evidence="4" type="ORF">DSM3645_11087</name>
</gene>
<keyword evidence="1 4" id="KW-0808">Transferase</keyword>
<dbReference type="Gene3D" id="3.40.630.30">
    <property type="match status" value="1"/>
</dbReference>
<feature type="domain" description="N-acetyltransferase" evidence="3">
    <location>
        <begin position="1"/>
        <end position="140"/>
    </location>
</feature>
<protein>
    <submittedName>
        <fullName evidence="4">GCN5-related N-acetyltransferase</fullName>
    </submittedName>
</protein>
<dbReference type="AlphaFoldDB" id="A3ZSW0"/>
<dbReference type="GO" id="GO:0005737">
    <property type="term" value="C:cytoplasm"/>
    <property type="evidence" value="ECO:0007669"/>
    <property type="project" value="TreeGrafter"/>
</dbReference>
<dbReference type="InterPro" id="IPR016181">
    <property type="entry name" value="Acyl_CoA_acyltransferase"/>
</dbReference>
<dbReference type="PANTHER" id="PTHR43626">
    <property type="entry name" value="ACYL-COA N-ACYLTRANSFERASE"/>
    <property type="match status" value="1"/>
</dbReference>
<dbReference type="Pfam" id="PF00583">
    <property type="entry name" value="Acetyltransf_1"/>
    <property type="match status" value="1"/>
</dbReference>
<comment type="caution">
    <text evidence="4">The sequence shown here is derived from an EMBL/GenBank/DDBJ whole genome shotgun (WGS) entry which is preliminary data.</text>
</comment>
<evidence type="ECO:0000259" key="3">
    <source>
        <dbReference type="PROSITE" id="PS51186"/>
    </source>
</evidence>
<evidence type="ECO:0000256" key="1">
    <source>
        <dbReference type="ARBA" id="ARBA00022679"/>
    </source>
</evidence>
<dbReference type="eggNOG" id="COG0456">
    <property type="taxonomic scope" value="Bacteria"/>
</dbReference>
<dbReference type="InterPro" id="IPR045039">
    <property type="entry name" value="NSI-like"/>
</dbReference>
<evidence type="ECO:0000313" key="5">
    <source>
        <dbReference type="Proteomes" id="UP000004358"/>
    </source>
</evidence>
<evidence type="ECO:0000256" key="2">
    <source>
        <dbReference type="ARBA" id="ARBA00023315"/>
    </source>
</evidence>
<evidence type="ECO:0000313" key="4">
    <source>
        <dbReference type="EMBL" id="EAQ80385.1"/>
    </source>
</evidence>
<dbReference type="RefSeq" id="WP_002655814.1">
    <property type="nucleotide sequence ID" value="NZ_CH672377.1"/>
</dbReference>
<organism evidence="4 5">
    <name type="scientific">Blastopirellula marina DSM 3645</name>
    <dbReference type="NCBI Taxonomy" id="314230"/>
    <lineage>
        <taxon>Bacteria</taxon>
        <taxon>Pseudomonadati</taxon>
        <taxon>Planctomycetota</taxon>
        <taxon>Planctomycetia</taxon>
        <taxon>Pirellulales</taxon>
        <taxon>Pirellulaceae</taxon>
        <taxon>Blastopirellula</taxon>
    </lineage>
</organism>
<dbReference type="EMBL" id="AANZ01000009">
    <property type="protein sequence ID" value="EAQ80385.1"/>
    <property type="molecule type" value="Genomic_DNA"/>
</dbReference>
<dbReference type="OrthoDB" id="9775804at2"/>
<dbReference type="STRING" id="314230.DSM3645_11087"/>
<dbReference type="CDD" id="cd04301">
    <property type="entry name" value="NAT_SF"/>
    <property type="match status" value="1"/>
</dbReference>